<accession>U5W8Q9</accession>
<dbReference type="Proteomes" id="UP000017746">
    <property type="component" value="Chromosome"/>
</dbReference>
<reference evidence="2 3" key="1">
    <citation type="journal article" date="2014" name="J. Biotechnol.">
        <title>Complete genome sequence of the actinobacterium Actinoplanes friuliensis HAG 010964, producer of the lipopeptide antibiotic friulimycin.</title>
        <authorList>
            <person name="Ruckert C."/>
            <person name="Szczepanowski R."/>
            <person name="Albersmeier A."/>
            <person name="Goesmann A."/>
            <person name="Fischer N."/>
            <person name="Steinkamper A."/>
            <person name="Puhler A."/>
            <person name="Biener R."/>
            <person name="Schwartz D."/>
            <person name="Kalinowski J."/>
        </authorList>
    </citation>
    <scope>NUCLEOTIDE SEQUENCE [LARGE SCALE GENOMIC DNA]</scope>
    <source>
        <strain evidence="2 3">DSM 7358</strain>
    </source>
</reference>
<protein>
    <submittedName>
        <fullName evidence="2">Aminoglycoside phosphotransferase</fullName>
    </submittedName>
</protein>
<keyword evidence="3" id="KW-1185">Reference proteome</keyword>
<dbReference type="KEGG" id="afs:AFR_30330"/>
<dbReference type="AlphaFoldDB" id="U5W8Q9"/>
<dbReference type="SUPFAM" id="SSF56112">
    <property type="entry name" value="Protein kinase-like (PK-like)"/>
    <property type="match status" value="1"/>
</dbReference>
<dbReference type="Gene3D" id="1.10.510.10">
    <property type="entry name" value="Transferase(Phosphotransferase) domain 1"/>
    <property type="match status" value="1"/>
</dbReference>
<evidence type="ECO:0000259" key="1">
    <source>
        <dbReference type="Pfam" id="PF01636"/>
    </source>
</evidence>
<dbReference type="Pfam" id="PF01636">
    <property type="entry name" value="APH"/>
    <property type="match status" value="1"/>
</dbReference>
<dbReference type="EMBL" id="CP006272">
    <property type="protein sequence ID" value="AGZ44326.1"/>
    <property type="molecule type" value="Genomic_DNA"/>
</dbReference>
<proteinExistence type="predicted"/>
<dbReference type="GO" id="GO:0016740">
    <property type="term" value="F:transferase activity"/>
    <property type="evidence" value="ECO:0007669"/>
    <property type="project" value="UniProtKB-KW"/>
</dbReference>
<evidence type="ECO:0000313" key="2">
    <source>
        <dbReference type="EMBL" id="AGZ44326.1"/>
    </source>
</evidence>
<organism evidence="2 3">
    <name type="scientific">Actinoplanes friuliensis DSM 7358</name>
    <dbReference type="NCBI Taxonomy" id="1246995"/>
    <lineage>
        <taxon>Bacteria</taxon>
        <taxon>Bacillati</taxon>
        <taxon>Actinomycetota</taxon>
        <taxon>Actinomycetes</taxon>
        <taxon>Micromonosporales</taxon>
        <taxon>Micromonosporaceae</taxon>
        <taxon>Actinoplanes</taxon>
    </lineage>
</organism>
<name>U5W8Q9_9ACTN</name>
<keyword evidence="2" id="KW-0808">Transferase</keyword>
<dbReference type="PATRIC" id="fig|1246995.3.peg.6141"/>
<dbReference type="HOGENOM" id="CLU_068889_0_0_11"/>
<dbReference type="RefSeq" id="WP_023560663.1">
    <property type="nucleotide sequence ID" value="NC_022657.1"/>
</dbReference>
<dbReference type="InterPro" id="IPR011009">
    <property type="entry name" value="Kinase-like_dom_sf"/>
</dbReference>
<dbReference type="OrthoDB" id="115252at2"/>
<gene>
    <name evidence="2" type="ORF">AFR_30330</name>
</gene>
<sequence length="305" mass="32989">MLAPPADLIDPVAPAWGLEVASADYRPVGFGSHHWLVTETGGRRWFVTVDDLEKGRYAAGEPLDQPFARLAQALDAARAVRLPFVVAPHDPLVRLTSRYAAARYEYLDSVPGEDFGGVTRAVGVQEMLVELHGAGGGVARVEDFVVPHRDSLAAALDGREVADCGPYAAPAAQLIAAHAGRIRSVLDRYDALAAGADLGRAVLTHGEPHAANTMLTVTGWKLIDWDTALVAPPERDLWHLDGDHAVYAAATGVTPLAELLELYRLRWTIAELGEYADRFRRPHHGDANDAESWVQLTETVEETAS</sequence>
<dbReference type="InterPro" id="IPR002575">
    <property type="entry name" value="Aminoglycoside_PTrfase"/>
</dbReference>
<dbReference type="STRING" id="1246995.AFR_30330"/>
<dbReference type="eggNOG" id="COG3173">
    <property type="taxonomic scope" value="Bacteria"/>
</dbReference>
<feature type="domain" description="Aminoglycoside phosphotransferase" evidence="1">
    <location>
        <begin position="29"/>
        <end position="264"/>
    </location>
</feature>
<evidence type="ECO:0000313" key="3">
    <source>
        <dbReference type="Proteomes" id="UP000017746"/>
    </source>
</evidence>